<dbReference type="OrthoDB" id="2739948at2759"/>
<protein>
    <submittedName>
        <fullName evidence="2">Uncharacterized protein</fullName>
    </submittedName>
</protein>
<dbReference type="EMBL" id="CM032185">
    <property type="protein sequence ID" value="KAG7093023.1"/>
    <property type="molecule type" value="Genomic_DNA"/>
</dbReference>
<gene>
    <name evidence="2" type="ORF">E1B28_009319</name>
</gene>
<reference evidence="2" key="1">
    <citation type="journal article" date="2021" name="Genome Biol. Evol.">
        <title>The assembled and annotated genome of the fairy-ring fungus Marasmius oreades.</title>
        <authorList>
            <person name="Hiltunen M."/>
            <person name="Ament-Velasquez S.L."/>
            <person name="Johannesson H."/>
        </authorList>
    </citation>
    <scope>NUCLEOTIDE SEQUENCE</scope>
    <source>
        <strain evidence="2">03SP1</strain>
    </source>
</reference>
<dbReference type="AlphaFoldDB" id="A0A9P7S0R8"/>
<organism evidence="2 3">
    <name type="scientific">Marasmius oreades</name>
    <name type="common">fairy-ring Marasmius</name>
    <dbReference type="NCBI Taxonomy" id="181124"/>
    <lineage>
        <taxon>Eukaryota</taxon>
        <taxon>Fungi</taxon>
        <taxon>Dikarya</taxon>
        <taxon>Basidiomycota</taxon>
        <taxon>Agaricomycotina</taxon>
        <taxon>Agaricomycetes</taxon>
        <taxon>Agaricomycetidae</taxon>
        <taxon>Agaricales</taxon>
        <taxon>Marasmiineae</taxon>
        <taxon>Marasmiaceae</taxon>
        <taxon>Marasmius</taxon>
    </lineage>
</organism>
<dbReference type="Proteomes" id="UP001049176">
    <property type="component" value="Chromosome 5"/>
</dbReference>
<sequence>MSPADTPPEFRGFDTFTTMELKRDRRMAEVGAKMGTKYVGPIAPQAFLDKYLPSTQAIVELNEESKEALSKVGRVKHQVAMYPLMINALEGLRSNSLEFVDTHAHPYNFVWGHQPDLIKPDITAYSKPSKRRRLNDITLAEVFMEFKLDEKSDGFHDDSAVPMGGGERPSFEKETDTA</sequence>
<evidence type="ECO:0000313" key="2">
    <source>
        <dbReference type="EMBL" id="KAG7093023.1"/>
    </source>
</evidence>
<dbReference type="KEGG" id="more:E1B28_009319"/>
<comment type="caution">
    <text evidence="2">The sequence shown here is derived from an EMBL/GenBank/DDBJ whole genome shotgun (WGS) entry which is preliminary data.</text>
</comment>
<accession>A0A9P7S0R8</accession>
<feature type="region of interest" description="Disordered" evidence="1">
    <location>
        <begin position="152"/>
        <end position="178"/>
    </location>
</feature>
<proteinExistence type="predicted"/>
<dbReference type="GeneID" id="66078395"/>
<evidence type="ECO:0000256" key="1">
    <source>
        <dbReference type="SAM" id="MobiDB-lite"/>
    </source>
</evidence>
<evidence type="ECO:0000313" key="3">
    <source>
        <dbReference type="Proteomes" id="UP001049176"/>
    </source>
</evidence>
<dbReference type="RefSeq" id="XP_043009493.1">
    <property type="nucleotide sequence ID" value="XM_043154203.1"/>
</dbReference>
<name>A0A9P7S0R8_9AGAR</name>
<feature type="compositionally biased region" description="Basic and acidic residues" evidence="1">
    <location>
        <begin position="169"/>
        <end position="178"/>
    </location>
</feature>
<keyword evidence="3" id="KW-1185">Reference proteome</keyword>